<protein>
    <submittedName>
        <fullName evidence="4">YsnF/AvaK domain-containing protein</fullName>
    </submittedName>
</protein>
<evidence type="ECO:0000259" key="3">
    <source>
        <dbReference type="Pfam" id="PF11181"/>
    </source>
</evidence>
<dbReference type="InterPro" id="IPR025889">
    <property type="entry name" value="GSP17M-like_dom"/>
</dbReference>
<evidence type="ECO:0000256" key="1">
    <source>
        <dbReference type="SAM" id="MobiDB-lite"/>
    </source>
</evidence>
<proteinExistence type="predicted"/>
<dbReference type="PANTHER" id="PTHR38463">
    <property type="entry name" value="STRESS RESPONSE PROTEIN YSNF"/>
    <property type="match status" value="1"/>
</dbReference>
<dbReference type="AlphaFoldDB" id="A0A3N9P8C5"/>
<dbReference type="RefSeq" id="WP_124695305.1">
    <property type="nucleotide sequence ID" value="NZ_JBHUFE010000026.1"/>
</dbReference>
<dbReference type="NCBIfam" id="TIGR02271">
    <property type="entry name" value="YsnF/AvaK domain"/>
    <property type="match status" value="1"/>
</dbReference>
<dbReference type="OrthoDB" id="118405at2"/>
<feature type="domain" description="DUF2382" evidence="2">
    <location>
        <begin position="274"/>
        <end position="382"/>
    </location>
</feature>
<name>A0A3N9P8C5_9BACL</name>
<feature type="compositionally biased region" description="Acidic residues" evidence="1">
    <location>
        <begin position="403"/>
        <end position="412"/>
    </location>
</feature>
<accession>A0A3N9P8C5</accession>
<organism evidence="4 5">
    <name type="scientific">Paenibacillus rhizophilus</name>
    <dbReference type="NCBI Taxonomy" id="1850366"/>
    <lineage>
        <taxon>Bacteria</taxon>
        <taxon>Bacillati</taxon>
        <taxon>Bacillota</taxon>
        <taxon>Bacilli</taxon>
        <taxon>Bacillales</taxon>
        <taxon>Paenibacillaceae</taxon>
        <taxon>Paenibacillus</taxon>
    </lineage>
</organism>
<comment type="caution">
    <text evidence="4">The sequence shown here is derived from an EMBL/GenBank/DDBJ whole genome shotgun (WGS) entry which is preliminary data.</text>
</comment>
<feature type="region of interest" description="Disordered" evidence="1">
    <location>
        <begin position="369"/>
        <end position="412"/>
    </location>
</feature>
<dbReference type="Pfam" id="PF09557">
    <property type="entry name" value="DUF2382"/>
    <property type="match status" value="1"/>
</dbReference>
<dbReference type="Pfam" id="PF11181">
    <property type="entry name" value="YflT"/>
    <property type="match status" value="1"/>
</dbReference>
<reference evidence="4 5" key="1">
    <citation type="submission" date="2018-11" db="EMBL/GenBank/DDBJ databases">
        <title>Genome sequence of strain 7197.</title>
        <authorList>
            <person name="Gao J."/>
            <person name="Sun J."/>
        </authorList>
    </citation>
    <scope>NUCLEOTIDE SEQUENCE [LARGE SCALE GENOMIC DNA]</scope>
    <source>
        <strain evidence="4 5">7197</strain>
    </source>
</reference>
<evidence type="ECO:0000259" key="2">
    <source>
        <dbReference type="Pfam" id="PF09557"/>
    </source>
</evidence>
<evidence type="ECO:0000313" key="5">
    <source>
        <dbReference type="Proteomes" id="UP000282529"/>
    </source>
</evidence>
<gene>
    <name evidence="4" type="ORF">EH198_09480</name>
</gene>
<dbReference type="InterPro" id="IPR052967">
    <property type="entry name" value="Stress_Response_Assoc"/>
</dbReference>
<sequence length="412" mass="43615">MNKRIVGVFTNEHEASQAIGDLKSHGFRTEDISVIARNKDDMNAISDETGTKAPEGMASGAATGGLLGGVTGLLAGIGALAIPGIGPIIAAGPIAATLAGAAVGAGTGGLVGGLIGLGIPEDEAETYDRYVDEGRILVMVDADTSQESDVYETFRTHHSLNSHYYGANDTLPGETVTDASLSDDPSAVDPTYNRADRSVGDSVDAVFNGSGLEGKHDTGLDTINSNPVSATSADMAYNAPGALSVPDNVTTPDYTRDASGELSADTDMDEDRKLRLREEQLNVSKDKVQTGEVSIHKEVVEEQKTINVPVTHEEVVIQRHAVHDGSTAEPIGKDETIRIPVSEERVEVNKNTVVTGEVGIGKREVQGTERVQDTVRREEARVDKTGDAKVTGDKTADVKSRMEEDESMYNKR</sequence>
<dbReference type="EMBL" id="RQPI01000004">
    <property type="protein sequence ID" value="RQW11895.1"/>
    <property type="molecule type" value="Genomic_DNA"/>
</dbReference>
<dbReference type="InterPro" id="IPR019060">
    <property type="entry name" value="DUF2382"/>
</dbReference>
<keyword evidence="5" id="KW-1185">Reference proteome</keyword>
<dbReference type="Proteomes" id="UP000282529">
    <property type="component" value="Unassembled WGS sequence"/>
</dbReference>
<evidence type="ECO:0000313" key="4">
    <source>
        <dbReference type="EMBL" id="RQW11895.1"/>
    </source>
</evidence>
<dbReference type="PANTHER" id="PTHR38463:SF1">
    <property type="entry name" value="STRESS RESPONSE PROTEIN YSNF"/>
    <property type="match status" value="1"/>
</dbReference>
<feature type="compositionally biased region" description="Basic and acidic residues" evidence="1">
    <location>
        <begin position="369"/>
        <end position="402"/>
    </location>
</feature>
<feature type="domain" description="General stress protein 17M-like" evidence="3">
    <location>
        <begin position="5"/>
        <end position="74"/>
    </location>
</feature>